<evidence type="ECO:0000313" key="3">
    <source>
        <dbReference type="Proteomes" id="UP000315750"/>
    </source>
</evidence>
<gene>
    <name evidence="2" type="ORF">Pan181_52130</name>
</gene>
<dbReference type="KEGG" id="amuc:Pan181_52130"/>
<dbReference type="EMBL" id="CP036278">
    <property type="protein sequence ID" value="QDU58972.1"/>
    <property type="molecule type" value="Genomic_DNA"/>
</dbReference>
<evidence type="ECO:0000256" key="1">
    <source>
        <dbReference type="SAM" id="SignalP"/>
    </source>
</evidence>
<dbReference type="OrthoDB" id="173865at2"/>
<keyword evidence="1" id="KW-0732">Signal</keyword>
<organism evidence="2 3">
    <name type="scientific">Aeoliella mucimassa</name>
    <dbReference type="NCBI Taxonomy" id="2527972"/>
    <lineage>
        <taxon>Bacteria</taxon>
        <taxon>Pseudomonadati</taxon>
        <taxon>Planctomycetota</taxon>
        <taxon>Planctomycetia</taxon>
        <taxon>Pirellulales</taxon>
        <taxon>Lacipirellulaceae</taxon>
        <taxon>Aeoliella</taxon>
    </lineage>
</organism>
<feature type="signal peptide" evidence="1">
    <location>
        <begin position="1"/>
        <end position="26"/>
    </location>
</feature>
<dbReference type="RefSeq" id="WP_145251553.1">
    <property type="nucleotide sequence ID" value="NZ_CP036278.1"/>
</dbReference>
<evidence type="ECO:0008006" key="4">
    <source>
        <dbReference type="Google" id="ProtNLM"/>
    </source>
</evidence>
<keyword evidence="3" id="KW-1185">Reference proteome</keyword>
<evidence type="ECO:0000313" key="2">
    <source>
        <dbReference type="EMBL" id="QDU58972.1"/>
    </source>
</evidence>
<name>A0A518AW70_9BACT</name>
<sequence precursor="true">MRTFTLLATLAAVTFAGLSTATSATAEDEIGYVETFALAEDREKVLEQLIPGTEEYYFYHTLHYQLTGQHEALEQIMAKWRNRMRNSQLRDLIVRREQMLAYDENPQQTLAWLQRELNLHFSHQRDREPGQKPDLPTVLDPKLIDRDAFIERAIQNQDNLSQFQDSAFDWLLREGGVELTSNRRRALLSRLDRPDYDGLVGLVLADLQTKESRGFGEFPIHGQLLQAQLDQLVKKKPDLLNNSNFIQTYLSKLAPSADADPNDPEVMLAHLQRLWTVVSKLAPAHNSLKAHVLYALLDQQREAGNYDRQLFETYLQLPRPLPYMEPKFLNRDEIRRNMVNLNQDFAQVTFCPPIGDDTELVRDFLLHFLLKQDSIAPWDQWVRDTFLKPLLAEAKIVAGAEDRERWASMLSPAAYQELKDRVDIDLVVTNPLRFEVDDDVTLVADIKNVDKLLVKVYEINALNVYLATSQEVSTGLELDGLVAGAEQQYEYKETPFRRVRREFTFPELKDRRGVWMIEFIGGGRSSRALVRKGGLHYLSRPGVAGTVLTILDEHDQPVEGATAWLGGSEYKPDEHGTVLIPYSTSPGRRAMILRAEDGFASLAFFQHPVEKYTLDAGFFVDREALRVGGEALLLVRPDFRVNGVAAPLDILEQVKLSITSTNLDGVSTTMEVPNFELHADKESEYKLAVPPQLKTLSFQLSATVEQVSTGQKVNLAAGANRMLNEIDQQMPTYDLHLSWLEGNAVIEVLGKNGEWLSDRPVRFTLEHRDFKQPFGIMLKSDEAGRIDLGPLPGIVKVKASADGTQNSEWDLTQVKDSHSRPVVLNAIAGELLQIPHVGSSDRLTRADYSLLSNHGTFVADEFGKLSLVGGFLVIEGLEPGDYSLKIKRENRVIPIHIVAGKQVGPFAAGDRRILETAHHMPLHIIAVVEDEDDLVIKLANAGPETRVHLLASRFDPAYPLRGALGGAYDPPLSMITRSSQRNVYLSGRDIGDEYRYILERRSETPYPGNMLERPGLLLNPWEIRDTSTGKQQAQQGGDYADKSEAEAAMEEMARSNQGIASQNLADWSNLDFLKSAGVVLANLKPEKGGTLRIAKSQLGDRQDLHVVAIGATDMAFRHVSMPDAEAKFRDLRLATTLELDKHFTERKEVALLAPGDTLKIPDVRAAEMQEYDTLESIYSLYVTKTHDSVLNEFAFVLKWDSLTTEQQRAKYSKYASHELNFFLSRKDPEFFKQVVLPYLANKKDKTFLDHYLLEDDLSTFTEPWQYSRLNIAERVLLADRLGGDERDATKRALKELLDMIRPNTEQQEADFFMALRGRSLSSGGVAGQFEEAKAEASLVMRDGDADEITRFRSSLSRGQAAINRPEPTAGAALATVRPMDAPAVNAMERLVESRDRIADAEALADRKLALAKKDSGVVAFDGAEGAFFGYGGFGGGGRGAEFDIARRSQVRGFYRKMSPVKEWAENNYYHVLIENQGADRVLMNAFWYDYAKYLAEGKQGPFLSEHIAKPTNNFTEMMLALTVIDLPTKADKHEVTTDTAALELKAGSPMIVFHKQIETAPISDDKTPVLVGQNFFRQDDRFIQVDGQRRDKYVTDEFLPGVVYGCQVVVTNPTSATQKLDVLLQIPEKALPVAGSKRSQSVSMQLEPYATNKREYYFYFPRTGDFAHYPVHVARDEALAAWADAFKFHVVEQLSQIDKASWDYVSQWATPAEVMTYLEQHNLQQIDLNRIAWRMRDLDFFNQTIDLLADRHVYNPLLWSYSIHHNQLGRLQEYLRMNDVLLRRLGDRIDCTLVTVDPVDRRWIQHLEYSPLVNARAHRLGRDRKIVNSSFREQYQRVLNVLKYKAELTNEDKLDIVYYLFLQDRIGEALTWLDKVDLKQATPQLQLDYLQCYADFYREQPEEAATIAKKYVDYPVDKWRERFANVLSQAGEISGAQVADSDREEDDRETLQDQLASTEPALSVKVEQGQVAITYQNLQEATVNYYEMDLEFLFSSNPFVESEGQRFGVIKPNHTQTVSLEANGDLEKVEIPQQFAGKNVLVEVVAAGRRVAQPYYANNLKVQMVEQYGRLQVRHAESNQPLSKVYVKVYARTPEGPRFYKDGYTDLRGKFDYTSLNTDDMGGVSEFAVLVMSNEHGAIVKTAKPPQQ</sequence>
<accession>A0A518AW70</accession>
<proteinExistence type="predicted"/>
<protein>
    <recommendedName>
        <fullName evidence="4">MG2 domain protein</fullName>
    </recommendedName>
</protein>
<feature type="chain" id="PRO_5022092117" description="MG2 domain protein" evidence="1">
    <location>
        <begin position="27"/>
        <end position="2148"/>
    </location>
</feature>
<reference evidence="2 3" key="1">
    <citation type="submission" date="2019-02" db="EMBL/GenBank/DDBJ databases">
        <title>Deep-cultivation of Planctomycetes and their phenomic and genomic characterization uncovers novel biology.</title>
        <authorList>
            <person name="Wiegand S."/>
            <person name="Jogler M."/>
            <person name="Boedeker C."/>
            <person name="Pinto D."/>
            <person name="Vollmers J."/>
            <person name="Rivas-Marin E."/>
            <person name="Kohn T."/>
            <person name="Peeters S.H."/>
            <person name="Heuer A."/>
            <person name="Rast P."/>
            <person name="Oberbeckmann S."/>
            <person name="Bunk B."/>
            <person name="Jeske O."/>
            <person name="Meyerdierks A."/>
            <person name="Storesund J.E."/>
            <person name="Kallscheuer N."/>
            <person name="Luecker S."/>
            <person name="Lage O.M."/>
            <person name="Pohl T."/>
            <person name="Merkel B.J."/>
            <person name="Hornburger P."/>
            <person name="Mueller R.-W."/>
            <person name="Bruemmer F."/>
            <person name="Labrenz M."/>
            <person name="Spormann A.M."/>
            <person name="Op den Camp H."/>
            <person name="Overmann J."/>
            <person name="Amann R."/>
            <person name="Jetten M.S.M."/>
            <person name="Mascher T."/>
            <person name="Medema M.H."/>
            <person name="Devos D.P."/>
            <person name="Kaster A.-K."/>
            <person name="Ovreas L."/>
            <person name="Rohde M."/>
            <person name="Galperin M.Y."/>
            <person name="Jogler C."/>
        </authorList>
    </citation>
    <scope>NUCLEOTIDE SEQUENCE [LARGE SCALE GENOMIC DNA]</scope>
    <source>
        <strain evidence="2 3">Pan181</strain>
    </source>
</reference>
<dbReference type="Proteomes" id="UP000315750">
    <property type="component" value="Chromosome"/>
</dbReference>